<evidence type="ECO:0000313" key="2">
    <source>
        <dbReference type="Proteomes" id="UP001529510"/>
    </source>
</evidence>
<protein>
    <submittedName>
        <fullName evidence="1">Uncharacterized protein</fullName>
    </submittedName>
</protein>
<reference evidence="1 2" key="1">
    <citation type="submission" date="2024-05" db="EMBL/GenBank/DDBJ databases">
        <title>Genome sequencing and assembly of Indian major carp, Cirrhinus mrigala (Hamilton, 1822).</title>
        <authorList>
            <person name="Mohindra V."/>
            <person name="Chowdhury L.M."/>
            <person name="Lal K."/>
            <person name="Jena J.K."/>
        </authorList>
    </citation>
    <scope>NUCLEOTIDE SEQUENCE [LARGE SCALE GENOMIC DNA]</scope>
    <source>
        <strain evidence="1">CM1030</strain>
        <tissue evidence="1">Blood</tissue>
    </source>
</reference>
<evidence type="ECO:0000313" key="1">
    <source>
        <dbReference type="EMBL" id="KAL0172761.1"/>
    </source>
</evidence>
<sequence>MRNTYISTYHCSFQQKAQLSTASFPDVTSLLGSSAAMELDLGCGNPEQWASNAVVPGEQ</sequence>
<comment type="caution">
    <text evidence="1">The sequence shown here is derived from an EMBL/GenBank/DDBJ whole genome shotgun (WGS) entry which is preliminary data.</text>
</comment>
<feature type="non-terminal residue" evidence="1">
    <location>
        <position position="59"/>
    </location>
</feature>
<organism evidence="1 2">
    <name type="scientific">Cirrhinus mrigala</name>
    <name type="common">Mrigala</name>
    <dbReference type="NCBI Taxonomy" id="683832"/>
    <lineage>
        <taxon>Eukaryota</taxon>
        <taxon>Metazoa</taxon>
        <taxon>Chordata</taxon>
        <taxon>Craniata</taxon>
        <taxon>Vertebrata</taxon>
        <taxon>Euteleostomi</taxon>
        <taxon>Actinopterygii</taxon>
        <taxon>Neopterygii</taxon>
        <taxon>Teleostei</taxon>
        <taxon>Ostariophysi</taxon>
        <taxon>Cypriniformes</taxon>
        <taxon>Cyprinidae</taxon>
        <taxon>Labeoninae</taxon>
        <taxon>Labeonini</taxon>
        <taxon>Cirrhinus</taxon>
    </lineage>
</organism>
<accession>A0ABD0PHA7</accession>
<proteinExistence type="predicted"/>
<dbReference type="AlphaFoldDB" id="A0ABD0PHA7"/>
<dbReference type="EMBL" id="JAMKFB020000016">
    <property type="protein sequence ID" value="KAL0172761.1"/>
    <property type="molecule type" value="Genomic_DNA"/>
</dbReference>
<keyword evidence="2" id="KW-1185">Reference proteome</keyword>
<name>A0ABD0PHA7_CIRMR</name>
<dbReference type="Proteomes" id="UP001529510">
    <property type="component" value="Unassembled WGS sequence"/>
</dbReference>
<gene>
    <name evidence="1" type="ORF">M9458_033072</name>
</gene>